<dbReference type="Gene3D" id="3.40.50.150">
    <property type="entry name" value="Vaccinia Virus protein VP39"/>
    <property type="match status" value="1"/>
</dbReference>
<dbReference type="RefSeq" id="WP_112331472.1">
    <property type="nucleotide sequence ID" value="NZ_JBKYJQ010000009.1"/>
</dbReference>
<dbReference type="InterPro" id="IPR004398">
    <property type="entry name" value="RNA_MeTrfase_RsmD"/>
</dbReference>
<gene>
    <name evidence="3" type="primary">rsmD</name>
    <name evidence="3" type="ORF">DPQ25_01845</name>
</gene>
<dbReference type="InterPro" id="IPR002052">
    <property type="entry name" value="DNA_methylase_N6_adenine_CS"/>
</dbReference>
<dbReference type="AlphaFoldDB" id="A0A328UMW5"/>
<keyword evidence="1 3" id="KW-0489">Methyltransferase</keyword>
<dbReference type="GO" id="GO:0003676">
    <property type="term" value="F:nucleic acid binding"/>
    <property type="evidence" value="ECO:0007669"/>
    <property type="project" value="InterPro"/>
</dbReference>
<dbReference type="GO" id="GO:0052913">
    <property type="term" value="F:16S rRNA (guanine(966)-N(2))-methyltransferase activity"/>
    <property type="evidence" value="ECO:0007669"/>
    <property type="project" value="UniProtKB-EC"/>
</dbReference>
<evidence type="ECO:0000313" key="4">
    <source>
        <dbReference type="Proteomes" id="UP000249377"/>
    </source>
</evidence>
<dbReference type="EMBL" id="QLYR01000001">
    <property type="protein sequence ID" value="RAQ30275.1"/>
    <property type="molecule type" value="Genomic_DNA"/>
</dbReference>
<reference evidence="3 4" key="1">
    <citation type="submission" date="2018-06" db="EMBL/GenBank/DDBJ databases">
        <title>Noncontiguous genome sequence of Ruminococcaceae bacterium ASD2818.</title>
        <authorList>
            <person name="Chaplin A.V."/>
            <person name="Sokolova S.R."/>
            <person name="Kochetkova T.O."/>
            <person name="Goltsov A.Y."/>
            <person name="Trofimov D.Y."/>
            <person name="Efimov B.A."/>
        </authorList>
    </citation>
    <scope>NUCLEOTIDE SEQUENCE [LARGE SCALE GENOMIC DNA]</scope>
    <source>
        <strain evidence="3 4">ASD2818</strain>
    </source>
</reference>
<dbReference type="NCBIfam" id="TIGR00095">
    <property type="entry name" value="16S rRNA (guanine(966)-N(2))-methyltransferase RsmD"/>
    <property type="match status" value="1"/>
</dbReference>
<comment type="caution">
    <text evidence="3">The sequence shown here is derived from an EMBL/GenBank/DDBJ whole genome shotgun (WGS) entry which is preliminary data.</text>
</comment>
<sequence>MRVITGTARGKRLTTLEGDQVRPTSDRVKEGLFNIIQFDIEGRRVLDLFAGSGQLAVEALSRGAAQAVLVDKSRKALQVAEENLKSTGLTSRAQAVQMEALAYLSTARERFDIVFLDPPYRLGLLQEALPLAGEKLNRGGVVICEHPLDDLLPETAGNLLRRRAYRYGKIILSVYRLKLEDE</sequence>
<dbReference type="PANTHER" id="PTHR43542">
    <property type="entry name" value="METHYLTRANSFERASE"/>
    <property type="match status" value="1"/>
</dbReference>
<dbReference type="Proteomes" id="UP000249377">
    <property type="component" value="Unassembled WGS sequence"/>
</dbReference>
<protein>
    <submittedName>
        <fullName evidence="3">16S rRNA (Guanine(966)-N(2))-methyltransferase RsmD</fullName>
        <ecNumber evidence="3">2.1.1.171</ecNumber>
    </submittedName>
</protein>
<dbReference type="EC" id="2.1.1.171" evidence="3"/>
<dbReference type="Pfam" id="PF03602">
    <property type="entry name" value="Cons_hypoth95"/>
    <property type="match status" value="1"/>
</dbReference>
<dbReference type="PIRSF" id="PIRSF004553">
    <property type="entry name" value="CHP00095"/>
    <property type="match status" value="1"/>
</dbReference>
<keyword evidence="4" id="KW-1185">Reference proteome</keyword>
<evidence type="ECO:0000313" key="3">
    <source>
        <dbReference type="EMBL" id="RAQ30275.1"/>
    </source>
</evidence>
<dbReference type="PANTHER" id="PTHR43542:SF1">
    <property type="entry name" value="METHYLTRANSFERASE"/>
    <property type="match status" value="1"/>
</dbReference>
<evidence type="ECO:0000256" key="2">
    <source>
        <dbReference type="ARBA" id="ARBA00022679"/>
    </source>
</evidence>
<dbReference type="InterPro" id="IPR029063">
    <property type="entry name" value="SAM-dependent_MTases_sf"/>
</dbReference>
<dbReference type="SUPFAM" id="SSF53335">
    <property type="entry name" value="S-adenosyl-L-methionine-dependent methyltransferases"/>
    <property type="match status" value="1"/>
</dbReference>
<dbReference type="CDD" id="cd02440">
    <property type="entry name" value="AdoMet_MTases"/>
    <property type="match status" value="1"/>
</dbReference>
<accession>A0A328UMW5</accession>
<organism evidence="3 4">
    <name type="scientific">Hydrogeniiclostridium mannosilyticum</name>
    <dbReference type="NCBI Taxonomy" id="2764322"/>
    <lineage>
        <taxon>Bacteria</taxon>
        <taxon>Bacillati</taxon>
        <taxon>Bacillota</taxon>
        <taxon>Clostridia</taxon>
        <taxon>Eubacteriales</taxon>
        <taxon>Acutalibacteraceae</taxon>
        <taxon>Hydrogeniiclostridium</taxon>
    </lineage>
</organism>
<name>A0A328UMW5_9FIRM</name>
<evidence type="ECO:0000256" key="1">
    <source>
        <dbReference type="ARBA" id="ARBA00022603"/>
    </source>
</evidence>
<dbReference type="PROSITE" id="PS00092">
    <property type="entry name" value="N6_MTASE"/>
    <property type="match status" value="1"/>
</dbReference>
<keyword evidence="2 3" id="KW-0808">Transferase</keyword>
<proteinExistence type="predicted"/>